<dbReference type="NCBIfam" id="TIGR01378">
    <property type="entry name" value="thi_PPkinase"/>
    <property type="match status" value="1"/>
</dbReference>
<comment type="caution">
    <text evidence="8">The sequence shown here is derived from an EMBL/GenBank/DDBJ whole genome shotgun (WGS) entry which is preliminary data.</text>
</comment>
<dbReference type="SUPFAM" id="SSF63999">
    <property type="entry name" value="Thiamin pyrophosphokinase, catalytic domain"/>
    <property type="match status" value="1"/>
</dbReference>
<name>A0A8J7LQD4_9RHOB</name>
<dbReference type="InterPro" id="IPR036759">
    <property type="entry name" value="TPK_catalytic_sf"/>
</dbReference>
<dbReference type="GO" id="GO:0009229">
    <property type="term" value="P:thiamine diphosphate biosynthetic process"/>
    <property type="evidence" value="ECO:0007669"/>
    <property type="project" value="InterPro"/>
</dbReference>
<feature type="domain" description="Thiamin pyrophosphokinase thiamin-binding" evidence="7">
    <location>
        <begin position="156"/>
        <end position="206"/>
    </location>
</feature>
<dbReference type="PANTHER" id="PTHR41299">
    <property type="entry name" value="THIAMINE PYROPHOSPHOKINASE"/>
    <property type="match status" value="1"/>
</dbReference>
<dbReference type="SUPFAM" id="SSF63862">
    <property type="entry name" value="Thiamin pyrophosphokinase, substrate-binding domain"/>
    <property type="match status" value="1"/>
</dbReference>
<keyword evidence="3" id="KW-0418">Kinase</keyword>
<dbReference type="GO" id="GO:0005524">
    <property type="term" value="F:ATP binding"/>
    <property type="evidence" value="ECO:0007669"/>
    <property type="project" value="UniProtKB-KW"/>
</dbReference>
<dbReference type="EMBL" id="JADCKQ010000012">
    <property type="protein sequence ID" value="MBI1494966.1"/>
    <property type="molecule type" value="Genomic_DNA"/>
</dbReference>
<gene>
    <name evidence="8" type="ORF">H1D41_15080</name>
</gene>
<dbReference type="InterPro" id="IPR007373">
    <property type="entry name" value="Thiamin_PyroPKinase_B1-bd"/>
</dbReference>
<evidence type="ECO:0000313" key="9">
    <source>
        <dbReference type="Proteomes" id="UP000640583"/>
    </source>
</evidence>
<dbReference type="InterPro" id="IPR053149">
    <property type="entry name" value="TPK"/>
</dbReference>
<keyword evidence="1 8" id="KW-0808">Transferase</keyword>
<evidence type="ECO:0000313" key="8">
    <source>
        <dbReference type="EMBL" id="MBI1494966.1"/>
    </source>
</evidence>
<dbReference type="PANTHER" id="PTHR41299:SF1">
    <property type="entry name" value="THIAMINE PYROPHOSPHOKINASE"/>
    <property type="match status" value="1"/>
</dbReference>
<evidence type="ECO:0000256" key="5">
    <source>
        <dbReference type="NCBIfam" id="TIGR01378"/>
    </source>
</evidence>
<evidence type="ECO:0000256" key="4">
    <source>
        <dbReference type="ARBA" id="ARBA00022840"/>
    </source>
</evidence>
<dbReference type="Gene3D" id="3.40.50.10240">
    <property type="entry name" value="Thiamin pyrophosphokinase, catalytic domain"/>
    <property type="match status" value="1"/>
</dbReference>
<dbReference type="InterPro" id="IPR036371">
    <property type="entry name" value="TPK_B1-bd_sf"/>
</dbReference>
<keyword evidence="9" id="KW-1185">Reference proteome</keyword>
<dbReference type="CDD" id="cd07995">
    <property type="entry name" value="TPK"/>
    <property type="match status" value="1"/>
</dbReference>
<sequence length="243" mass="25775">MNSELAQKNTVVYDFTPILLVGGGPLRADDRDLITGFSSKIIAADGGAGHVIAAGRLPDAVIGDLDSLSDEARASVPADRLYHVKEQDSTDFEKSLSRIESPLVLGVGFTGGRLDHELAALHGLLTFPEKRCILLGAEDILFLAPPESHMTLSAGSRFSLMPLCPVRAESTGLHWPLNGNLFAPGALIGTSNKVAGDQEEQRVSVNCDAPGMLVILPRLALKAAMAALTEKPGLHAQWPAPER</sequence>
<feature type="domain" description="Thiamin pyrophosphokinase catalytic" evidence="6">
    <location>
        <begin position="38"/>
        <end position="130"/>
    </location>
</feature>
<organism evidence="8 9">
    <name type="scientific">Halocynthiibacter styelae</name>
    <dbReference type="NCBI Taxonomy" id="2761955"/>
    <lineage>
        <taxon>Bacteria</taxon>
        <taxon>Pseudomonadati</taxon>
        <taxon>Pseudomonadota</taxon>
        <taxon>Alphaproteobacteria</taxon>
        <taxon>Rhodobacterales</taxon>
        <taxon>Paracoccaceae</taxon>
        <taxon>Halocynthiibacter</taxon>
    </lineage>
</organism>
<dbReference type="GO" id="GO:0004788">
    <property type="term" value="F:thiamine diphosphokinase activity"/>
    <property type="evidence" value="ECO:0007669"/>
    <property type="project" value="UniProtKB-UniRule"/>
</dbReference>
<dbReference type="InterPro" id="IPR006282">
    <property type="entry name" value="Thi_PPkinase"/>
</dbReference>
<keyword evidence="4" id="KW-0067">ATP-binding</keyword>
<proteinExistence type="predicted"/>
<keyword evidence="2" id="KW-0547">Nucleotide-binding</keyword>
<dbReference type="InterPro" id="IPR007371">
    <property type="entry name" value="TPK_catalytic"/>
</dbReference>
<evidence type="ECO:0000259" key="7">
    <source>
        <dbReference type="Pfam" id="PF04265"/>
    </source>
</evidence>
<protein>
    <recommendedName>
        <fullName evidence="5">Thiamine diphosphokinase</fullName>
        <ecNumber evidence="5">2.7.6.2</ecNumber>
    </recommendedName>
</protein>
<dbReference type="GO" id="GO:0016301">
    <property type="term" value="F:kinase activity"/>
    <property type="evidence" value="ECO:0007669"/>
    <property type="project" value="UniProtKB-KW"/>
</dbReference>
<evidence type="ECO:0000259" key="6">
    <source>
        <dbReference type="Pfam" id="PF04263"/>
    </source>
</evidence>
<evidence type="ECO:0000256" key="3">
    <source>
        <dbReference type="ARBA" id="ARBA00022777"/>
    </source>
</evidence>
<dbReference type="AlphaFoldDB" id="A0A8J7LQD4"/>
<dbReference type="GO" id="GO:0030975">
    <property type="term" value="F:thiamine binding"/>
    <property type="evidence" value="ECO:0007669"/>
    <property type="project" value="InterPro"/>
</dbReference>
<evidence type="ECO:0000256" key="2">
    <source>
        <dbReference type="ARBA" id="ARBA00022741"/>
    </source>
</evidence>
<dbReference type="GO" id="GO:0006772">
    <property type="term" value="P:thiamine metabolic process"/>
    <property type="evidence" value="ECO:0007669"/>
    <property type="project" value="UniProtKB-UniRule"/>
</dbReference>
<evidence type="ECO:0000256" key="1">
    <source>
        <dbReference type="ARBA" id="ARBA00022679"/>
    </source>
</evidence>
<dbReference type="EC" id="2.7.6.2" evidence="5"/>
<dbReference type="Proteomes" id="UP000640583">
    <property type="component" value="Unassembled WGS sequence"/>
</dbReference>
<dbReference type="Pfam" id="PF04263">
    <property type="entry name" value="TPK_catalytic"/>
    <property type="match status" value="1"/>
</dbReference>
<accession>A0A8J7LQD4</accession>
<dbReference type="Pfam" id="PF04265">
    <property type="entry name" value="TPK_B1_binding"/>
    <property type="match status" value="1"/>
</dbReference>
<reference evidence="8" key="1">
    <citation type="submission" date="2020-10" db="EMBL/GenBank/DDBJ databases">
        <title>Paenihalocynthiibacter styelae gen. nov., sp. nov., isolated from stalked sea squirt Styela clava.</title>
        <authorList>
            <person name="Kim Y.-O."/>
            <person name="Yoon J.-H."/>
        </authorList>
    </citation>
    <scope>NUCLEOTIDE SEQUENCE</scope>
    <source>
        <strain evidence="8">MYP1-1</strain>
    </source>
</reference>